<dbReference type="Gene3D" id="3.60.20.10">
    <property type="entry name" value="Glutamine Phosphoribosylpyrophosphate, subunit 1, domain 1"/>
    <property type="match status" value="1"/>
</dbReference>
<dbReference type="PIRSF" id="PIRSF001227">
    <property type="entry name" value="Pen_acylase"/>
    <property type="match status" value="1"/>
</dbReference>
<evidence type="ECO:0000313" key="7">
    <source>
        <dbReference type="Proteomes" id="UP000400981"/>
    </source>
</evidence>
<evidence type="ECO:0000256" key="2">
    <source>
        <dbReference type="ARBA" id="ARBA00022801"/>
    </source>
</evidence>
<comment type="cofactor">
    <cofactor evidence="5">
        <name>Ca(2+)</name>
        <dbReference type="ChEBI" id="CHEBI:29108"/>
    </cofactor>
    <text evidence="5">Binds 1 Ca(2+) ion per dimer.</text>
</comment>
<dbReference type="PANTHER" id="PTHR34218">
    <property type="entry name" value="PEPTIDASE S45 PENICILLIN AMIDASE"/>
    <property type="match status" value="1"/>
</dbReference>
<dbReference type="AlphaFoldDB" id="A0A5E4YP80"/>
<dbReference type="Pfam" id="PF01804">
    <property type="entry name" value="Penicil_amidase"/>
    <property type="match status" value="1"/>
</dbReference>
<dbReference type="OrthoDB" id="9760084at2"/>
<dbReference type="CDD" id="cd03747">
    <property type="entry name" value="Ntn_PGA_like"/>
    <property type="match status" value="1"/>
</dbReference>
<dbReference type="GO" id="GO:0017000">
    <property type="term" value="P:antibiotic biosynthetic process"/>
    <property type="evidence" value="ECO:0007669"/>
    <property type="project" value="InterPro"/>
</dbReference>
<dbReference type="PANTHER" id="PTHR34218:SF4">
    <property type="entry name" value="ACYL-HOMOSERINE LACTONE ACYLASE QUIP"/>
    <property type="match status" value="1"/>
</dbReference>
<dbReference type="InterPro" id="IPR043146">
    <property type="entry name" value="Penicillin_amidase_N_B-knob"/>
</dbReference>
<feature type="binding site" evidence="5">
    <location>
        <position position="305"/>
    </location>
    <ligand>
        <name>Ca(2+)</name>
        <dbReference type="ChEBI" id="CHEBI:29108"/>
    </ligand>
</feature>
<dbReference type="Gene3D" id="2.30.120.10">
    <property type="match status" value="1"/>
</dbReference>
<dbReference type="GO" id="GO:0016811">
    <property type="term" value="F:hydrolase activity, acting on carbon-nitrogen (but not peptide) bonds, in linear amides"/>
    <property type="evidence" value="ECO:0007669"/>
    <property type="project" value="InterPro"/>
</dbReference>
<evidence type="ECO:0000256" key="1">
    <source>
        <dbReference type="ARBA" id="ARBA00006586"/>
    </source>
</evidence>
<dbReference type="InterPro" id="IPR014395">
    <property type="entry name" value="Pen/GL7ACA/AHL_acylase"/>
</dbReference>
<dbReference type="InterPro" id="IPR029055">
    <property type="entry name" value="Ntn_hydrolases_N"/>
</dbReference>
<feature type="binding site" evidence="5">
    <location>
        <position position="302"/>
    </location>
    <ligand>
        <name>Ca(2+)</name>
        <dbReference type="ChEBI" id="CHEBI:29108"/>
    </ligand>
</feature>
<accession>A0A5E4YP80</accession>
<proteinExistence type="inferred from homology"/>
<protein>
    <submittedName>
        <fullName evidence="6">PbsX family transcriptional regulator</fullName>
    </submittedName>
</protein>
<keyword evidence="5" id="KW-0106">Calcium</keyword>
<evidence type="ECO:0000256" key="5">
    <source>
        <dbReference type="PIRSR" id="PIRSR001227-2"/>
    </source>
</evidence>
<comment type="similarity">
    <text evidence="1">Belongs to the peptidase S45 family.</text>
</comment>
<evidence type="ECO:0000313" key="6">
    <source>
        <dbReference type="EMBL" id="VVE50070.1"/>
    </source>
</evidence>
<keyword evidence="2" id="KW-0378">Hydrolase</keyword>
<name>A0A5E4YP80_9BURK</name>
<dbReference type="SUPFAM" id="SSF56235">
    <property type="entry name" value="N-terminal nucleophile aminohydrolases (Ntn hydrolases)"/>
    <property type="match status" value="1"/>
</dbReference>
<gene>
    <name evidence="6" type="ORF">PEP31012_04656</name>
</gene>
<dbReference type="EMBL" id="CABPSH010000023">
    <property type="protein sequence ID" value="VVE50070.1"/>
    <property type="molecule type" value="Genomic_DNA"/>
</dbReference>
<dbReference type="Proteomes" id="UP000400981">
    <property type="component" value="Unassembled WGS sequence"/>
</dbReference>
<keyword evidence="3" id="KW-0865">Zymogen</keyword>
<dbReference type="InterPro" id="IPR002692">
    <property type="entry name" value="S45"/>
</dbReference>
<dbReference type="GO" id="GO:0046872">
    <property type="term" value="F:metal ion binding"/>
    <property type="evidence" value="ECO:0007669"/>
    <property type="project" value="UniProtKB-KW"/>
</dbReference>
<feature type="active site" description="Nucleophile" evidence="4">
    <location>
        <position position="229"/>
    </location>
</feature>
<dbReference type="InterPro" id="IPR043147">
    <property type="entry name" value="Penicillin_amidase_A-knob"/>
</dbReference>
<dbReference type="InterPro" id="IPR023343">
    <property type="entry name" value="Penicillin_amidase_dom1"/>
</dbReference>
<sequence length="768" mass="84903">MSMNTDPKSASAQKNFILPGLETSAEVWRDKWGIPHIRATSDWDAFVALGYVHATDRLWQMESNVRKGTGRWSEWAGEDGLATDRLARSMNLELAAKRDFDALDRDAKDMLEAYSVGVNAFIAAGELPVEYGLLGTTPEPWKPWHCIAVMRQLGFMLGGNWMKLIRAAAIPAIGADGASKLRYDDGGNERNILPWDSYSERWKMDIERLKPAITELLHFADGTQTGGGSNNWAVGKELTETGRPLLMGDPHRDLELPSFYAQVHVAGATFDAIGIMLPGVPGMSHIGHNHKVAWGVTTAFVDVNDFYIENFKDDGKLCRTESGWAETAKREEVIRVRGAKDVVLEVFETPKGPVIVGDPKLGKGISLRSGQIREPDLSLNCMLKMLRAESVDGLHEAIREWSVSDHNLVAADIGGNIGHRVRSIVPDRSRENGWLPVPAWLPEFDWKGTVPFDKMPHAINPPSHKIVTANNRVTTDSAWPYLSTDCHPPYRAERIVAEIEKVEKPTIDKLLHVFADRLSIPALLFIEHLKHLPQEGLSASAQERVAAITAWDGRMEKDSTAATIYTSVRLNATWRLAELSKVLTSAGGVWKDAVGEQNMVTQLWWVVPTLMRDNDTSLLNGQSWNDVLKYALEAPTAKAVGNEQQPWHHAHTPAPTHPLAKQFPTSAATLNVPCAPIGGDGDTVFATGYPAGTSTQSNYGSLCRYAFDVGQWQNSKWIVYLGASGIIGDKHRTDQNQMWANAEMIPMMSDWAALESSEDAILTSLYPK</sequence>
<keyword evidence="5" id="KW-0479">Metal-binding</keyword>
<reference evidence="6 7" key="1">
    <citation type="submission" date="2019-08" db="EMBL/GenBank/DDBJ databases">
        <authorList>
            <person name="Peeters C."/>
        </authorList>
    </citation>
    <scope>NUCLEOTIDE SEQUENCE [LARGE SCALE GENOMIC DNA]</scope>
    <source>
        <strain evidence="6 7">LMG 31012</strain>
    </source>
</reference>
<evidence type="ECO:0000256" key="3">
    <source>
        <dbReference type="ARBA" id="ARBA00023145"/>
    </source>
</evidence>
<dbReference type="Gene3D" id="1.10.1400.10">
    <property type="match status" value="1"/>
</dbReference>
<dbReference type="Gene3D" id="1.10.10.2580">
    <property type="entry name" value="Penicillin Acylase III, Chain A, Domain 2"/>
    <property type="match status" value="1"/>
</dbReference>
<dbReference type="Gene3D" id="1.10.439.10">
    <property type="entry name" value="Penicillin Amidohydrolase, domain 1"/>
    <property type="match status" value="1"/>
</dbReference>
<keyword evidence="7" id="KW-1185">Reference proteome</keyword>
<organism evidence="6 7">
    <name type="scientific">Pandoraea eparura</name>
    <dbReference type="NCBI Taxonomy" id="2508291"/>
    <lineage>
        <taxon>Bacteria</taxon>
        <taxon>Pseudomonadati</taxon>
        <taxon>Pseudomonadota</taxon>
        <taxon>Betaproteobacteria</taxon>
        <taxon>Burkholderiales</taxon>
        <taxon>Burkholderiaceae</taxon>
        <taxon>Pandoraea</taxon>
    </lineage>
</organism>
<evidence type="ECO:0000256" key="4">
    <source>
        <dbReference type="PIRSR" id="PIRSR001227-1"/>
    </source>
</evidence>